<evidence type="ECO:0000259" key="1">
    <source>
        <dbReference type="Pfam" id="PF00534"/>
    </source>
</evidence>
<dbReference type="EMBL" id="PFFQ01000031">
    <property type="protein sequence ID" value="PIW17077.1"/>
    <property type="molecule type" value="Genomic_DNA"/>
</dbReference>
<dbReference type="InterPro" id="IPR050194">
    <property type="entry name" value="Glycosyltransferase_grp1"/>
</dbReference>
<evidence type="ECO:0000259" key="2">
    <source>
        <dbReference type="Pfam" id="PF13439"/>
    </source>
</evidence>
<dbReference type="InterPro" id="IPR001296">
    <property type="entry name" value="Glyco_trans_1"/>
</dbReference>
<reference evidence="3 4" key="1">
    <citation type="submission" date="2017-09" db="EMBL/GenBank/DDBJ databases">
        <title>Depth-based differentiation of microbial function through sediment-hosted aquifers and enrichment of novel symbionts in the deep terrestrial subsurface.</title>
        <authorList>
            <person name="Probst A.J."/>
            <person name="Ladd B."/>
            <person name="Jarett J.K."/>
            <person name="Geller-Mcgrath D.E."/>
            <person name="Sieber C.M."/>
            <person name="Emerson J.B."/>
            <person name="Anantharaman K."/>
            <person name="Thomas B.C."/>
            <person name="Malmstrom R."/>
            <person name="Stieglmeier M."/>
            <person name="Klingl A."/>
            <person name="Woyke T."/>
            <person name="Ryan C.M."/>
            <person name="Banfield J.F."/>
        </authorList>
    </citation>
    <scope>NUCLEOTIDE SEQUENCE [LARGE SCALE GENOMIC DNA]</scope>
    <source>
        <strain evidence="3">CG17_big_fil_post_rev_8_21_14_2_50_48_46</strain>
    </source>
</reference>
<proteinExistence type="predicted"/>
<dbReference type="AlphaFoldDB" id="A0A2M7G557"/>
<dbReference type="SUPFAM" id="SSF53756">
    <property type="entry name" value="UDP-Glycosyltransferase/glycogen phosphorylase"/>
    <property type="match status" value="1"/>
</dbReference>
<dbReference type="Proteomes" id="UP000231019">
    <property type="component" value="Unassembled WGS sequence"/>
</dbReference>
<dbReference type="Gene3D" id="3.40.50.2000">
    <property type="entry name" value="Glycogen Phosphorylase B"/>
    <property type="match status" value="2"/>
</dbReference>
<evidence type="ECO:0000313" key="4">
    <source>
        <dbReference type="Proteomes" id="UP000231019"/>
    </source>
</evidence>
<dbReference type="GO" id="GO:0016757">
    <property type="term" value="F:glycosyltransferase activity"/>
    <property type="evidence" value="ECO:0007669"/>
    <property type="project" value="InterPro"/>
</dbReference>
<evidence type="ECO:0000313" key="3">
    <source>
        <dbReference type="EMBL" id="PIW17077.1"/>
    </source>
</evidence>
<dbReference type="CDD" id="cd03801">
    <property type="entry name" value="GT4_PimA-like"/>
    <property type="match status" value="1"/>
</dbReference>
<feature type="domain" description="Glycosyl transferase family 1" evidence="1">
    <location>
        <begin position="202"/>
        <end position="364"/>
    </location>
</feature>
<accession>A0A2M7G557</accession>
<keyword evidence="3" id="KW-0808">Transferase</keyword>
<dbReference type="PANTHER" id="PTHR45947">
    <property type="entry name" value="SULFOQUINOVOSYL TRANSFERASE SQD2"/>
    <property type="match status" value="1"/>
</dbReference>
<protein>
    <submittedName>
        <fullName evidence="3">Glycosyl transferase family 1</fullName>
    </submittedName>
</protein>
<dbReference type="InterPro" id="IPR028098">
    <property type="entry name" value="Glyco_trans_4-like_N"/>
</dbReference>
<dbReference type="Pfam" id="PF00534">
    <property type="entry name" value="Glycos_transf_1"/>
    <property type="match status" value="1"/>
</dbReference>
<organism evidence="3 4">
    <name type="scientific">bacterium (Candidatus Blackallbacteria) CG17_big_fil_post_rev_8_21_14_2_50_48_46</name>
    <dbReference type="NCBI Taxonomy" id="2014261"/>
    <lineage>
        <taxon>Bacteria</taxon>
        <taxon>Candidatus Blackallbacteria</taxon>
    </lineage>
</organism>
<name>A0A2M7G557_9BACT</name>
<gene>
    <name evidence="3" type="ORF">COW36_10595</name>
</gene>
<sequence length="392" mass="44409">MKILMLTWEYPPRVVGGLARHSEEISEALVHAWEQVEVVTADHPGTPAFAQVKGVNIHRVKDFQFEAPDFFSWVLHFNFGILRKVQELMQTQSFDIIHAHDWLVAHAAITLKHMYNLPLIATIHATESGRWSGIHNKIQAYVHSMEWYLNYESWRTIVCSQAMKSEVMGNYNLPASKIDIIPNGIKRDKFLFPFPDAMDFRRRLAADHEPLIVSVGRMVPEKGFQILVEAAAEVLREVPHARFVIAGKGPMLEELRYKAQALGIADRVILPGYVSDEDLLKLLRVADVAAYPSLYEPFGIVALEAMAAHTPVVVSDTGGLGGIVEHGVTGMKSYTGSPDSLAWGIKQVLFHPDWSKWMVDQAYQRLIDTFNWDIIADQTKQVYQRVHQEFQA</sequence>
<dbReference type="Pfam" id="PF13439">
    <property type="entry name" value="Glyco_transf_4"/>
    <property type="match status" value="1"/>
</dbReference>
<comment type="caution">
    <text evidence="3">The sequence shown here is derived from an EMBL/GenBank/DDBJ whole genome shotgun (WGS) entry which is preliminary data.</text>
</comment>
<dbReference type="PANTHER" id="PTHR45947:SF3">
    <property type="entry name" value="SULFOQUINOVOSYL TRANSFERASE SQD2"/>
    <property type="match status" value="1"/>
</dbReference>
<feature type="domain" description="Glycosyltransferase subfamily 4-like N-terminal" evidence="2">
    <location>
        <begin position="15"/>
        <end position="187"/>
    </location>
</feature>